<feature type="compositionally biased region" description="Polar residues" evidence="1">
    <location>
        <begin position="125"/>
        <end position="141"/>
    </location>
</feature>
<comment type="caution">
    <text evidence="3">The sequence shown here is derived from an EMBL/GenBank/DDBJ whole genome shotgun (WGS) entry which is preliminary data.</text>
</comment>
<keyword evidence="2" id="KW-0732">Signal</keyword>
<feature type="compositionally biased region" description="Basic and acidic residues" evidence="1">
    <location>
        <begin position="70"/>
        <end position="83"/>
    </location>
</feature>
<protein>
    <recommendedName>
        <fullName evidence="5">CLAVATA3/ESR-like protein</fullName>
    </recommendedName>
</protein>
<dbReference type="AlphaFoldDB" id="A0A4U5NVQ1"/>
<evidence type="ECO:0000313" key="4">
    <source>
        <dbReference type="Proteomes" id="UP000298663"/>
    </source>
</evidence>
<feature type="region of interest" description="Disordered" evidence="1">
    <location>
        <begin position="30"/>
        <end position="150"/>
    </location>
</feature>
<proteinExistence type="predicted"/>
<accession>A0A4U5NVQ1</accession>
<dbReference type="EMBL" id="AZBU02000003">
    <property type="protein sequence ID" value="TKR87629.1"/>
    <property type="molecule type" value="Genomic_DNA"/>
</dbReference>
<evidence type="ECO:0008006" key="5">
    <source>
        <dbReference type="Google" id="ProtNLM"/>
    </source>
</evidence>
<organism evidence="3 4">
    <name type="scientific">Steinernema carpocapsae</name>
    <name type="common">Entomopathogenic nematode</name>
    <dbReference type="NCBI Taxonomy" id="34508"/>
    <lineage>
        <taxon>Eukaryota</taxon>
        <taxon>Metazoa</taxon>
        <taxon>Ecdysozoa</taxon>
        <taxon>Nematoda</taxon>
        <taxon>Chromadorea</taxon>
        <taxon>Rhabditida</taxon>
        <taxon>Tylenchina</taxon>
        <taxon>Panagrolaimomorpha</taxon>
        <taxon>Strongyloidoidea</taxon>
        <taxon>Steinernematidae</taxon>
        <taxon>Steinernema</taxon>
    </lineage>
</organism>
<evidence type="ECO:0000256" key="1">
    <source>
        <dbReference type="SAM" id="MobiDB-lite"/>
    </source>
</evidence>
<reference evidence="3 4" key="2">
    <citation type="journal article" date="2019" name="G3 (Bethesda)">
        <title>Hybrid Assembly of the Genome of the Entomopathogenic Nematode Steinernema carpocapsae Identifies the X-Chromosome.</title>
        <authorList>
            <person name="Serra L."/>
            <person name="Macchietto M."/>
            <person name="Macias-Munoz A."/>
            <person name="McGill C.J."/>
            <person name="Rodriguez I.M."/>
            <person name="Rodriguez B."/>
            <person name="Murad R."/>
            <person name="Mortazavi A."/>
        </authorList>
    </citation>
    <scope>NUCLEOTIDE SEQUENCE [LARGE SCALE GENOMIC DNA]</scope>
    <source>
        <strain evidence="3 4">ALL</strain>
    </source>
</reference>
<name>A0A4U5NVQ1_STECR</name>
<reference evidence="3 4" key="1">
    <citation type="journal article" date="2015" name="Genome Biol.">
        <title>Comparative genomics of Steinernema reveals deeply conserved gene regulatory networks.</title>
        <authorList>
            <person name="Dillman A.R."/>
            <person name="Macchietto M."/>
            <person name="Porter C.F."/>
            <person name="Rogers A."/>
            <person name="Williams B."/>
            <person name="Antoshechkin I."/>
            <person name="Lee M.M."/>
            <person name="Goodwin Z."/>
            <person name="Lu X."/>
            <person name="Lewis E.E."/>
            <person name="Goodrich-Blair H."/>
            <person name="Stock S.P."/>
            <person name="Adams B.J."/>
            <person name="Sternberg P.W."/>
            <person name="Mortazavi A."/>
        </authorList>
    </citation>
    <scope>NUCLEOTIDE SEQUENCE [LARGE SCALE GENOMIC DNA]</scope>
    <source>
        <strain evidence="3 4">ALL</strain>
    </source>
</reference>
<dbReference type="Proteomes" id="UP000298663">
    <property type="component" value="Unassembled WGS sequence"/>
</dbReference>
<keyword evidence="4" id="KW-1185">Reference proteome</keyword>
<feature type="chain" id="PRO_5020467814" description="CLAVATA3/ESR-like protein" evidence="2">
    <location>
        <begin position="21"/>
        <end position="150"/>
    </location>
</feature>
<evidence type="ECO:0000313" key="3">
    <source>
        <dbReference type="EMBL" id="TKR87629.1"/>
    </source>
</evidence>
<feature type="compositionally biased region" description="Polar residues" evidence="1">
    <location>
        <begin position="31"/>
        <end position="54"/>
    </location>
</feature>
<sequence>MAVVLAFSLVFVHSLLVTFAVVACKSKAYPSASNQKTTGNANAWNNESRVSGDQISHPCNDRSGLLPDDPDLKSGRFERKESKFSAYVPEAPGGKVINPNAPKPGPPPGSHTVPTPASKEGVKTKPTQGTQDTDSKASPSSGAGKDAAVK</sequence>
<evidence type="ECO:0000256" key="2">
    <source>
        <dbReference type="SAM" id="SignalP"/>
    </source>
</evidence>
<feature type="signal peptide" evidence="2">
    <location>
        <begin position="1"/>
        <end position="20"/>
    </location>
</feature>
<gene>
    <name evidence="3" type="ORF">L596_011999</name>
</gene>